<dbReference type="InterPro" id="IPR040976">
    <property type="entry name" value="Pkinase_fungal"/>
</dbReference>
<dbReference type="SUPFAM" id="SSF56112">
    <property type="entry name" value="Protein kinase-like (PK-like)"/>
    <property type="match status" value="1"/>
</dbReference>
<keyword evidence="4" id="KW-1185">Reference proteome</keyword>
<evidence type="ECO:0000256" key="1">
    <source>
        <dbReference type="SAM" id="MobiDB-lite"/>
    </source>
</evidence>
<organism evidence="3 4">
    <name type="scientific">Boletus edulis BED1</name>
    <dbReference type="NCBI Taxonomy" id="1328754"/>
    <lineage>
        <taxon>Eukaryota</taxon>
        <taxon>Fungi</taxon>
        <taxon>Dikarya</taxon>
        <taxon>Basidiomycota</taxon>
        <taxon>Agaricomycotina</taxon>
        <taxon>Agaricomycetes</taxon>
        <taxon>Agaricomycetidae</taxon>
        <taxon>Boletales</taxon>
        <taxon>Boletineae</taxon>
        <taxon>Boletaceae</taxon>
        <taxon>Boletoideae</taxon>
        <taxon>Boletus</taxon>
    </lineage>
</organism>
<dbReference type="PANTHER" id="PTHR38248">
    <property type="entry name" value="FUNK1 6"/>
    <property type="match status" value="1"/>
</dbReference>
<proteinExistence type="predicted"/>
<dbReference type="Proteomes" id="UP001194468">
    <property type="component" value="Unassembled WGS sequence"/>
</dbReference>
<sequence length="733" mass="83280">MDCTNKSQKSVDNAYKTCLLQRCLDTVLPICNGEDQTPVEGIKAHKVKEVLRKYSGIQIEKELYPVFVQAANTALLFLEEVGIEDIRPAEGPSVCFHVNDPMEIQQKHQDHVSRRKPDVIVVSNEDVCDEDGSPGDICSQKDLFLGVATKPPSSKKEKPFEWRDVRTFVEFKKAKNNMEPPPERYYSQKYTPPQEKYLTLDMLSEPDLGALPEAHVSSGVNPRPPPKEPGKNSDHLDPPESQSKRVKPTHREECSPIVQAGYYSAEMFAAHTARLHAFGLVVIGDVLYFWRYDRQGIVQCSGFNFVQDLPRFLVLLLAMQRFREQHWGLHPDMDPKFGPRPEFHRTTLSGEKGKTIEVTLKLSDEERVTHYGLNGRATNLFSVESQDLTNPEDARELVVKVFWAEATRTSEPEILKRVHDIGQDNEFVKGHVPDMLWYKAFKDASTDKFRERLGLKTEGARILYMIIFRKLRPITELTGLDFLHAWWDSVLCHLALWKKQVYHRDISASNLMYRIDNGKIVGVLNDFDLASTQQSATGTERTGTVPFMALDLLDDLALQGHITHAYEHDAESFIWVLIWISLRYDDGKLRKHGRPLDAWLRVDAVGCREKKTDFLYRKAGRQTLVPGKGHEENWKLGNKCLGALRTNVARIESLPEGQDPLLEIDTAFRRYLSDPVDPFLDLAILSQSRDPGGKPGEETSPVVDWVFPEGAWAEVGTACSASEEWELVSADTE</sequence>
<dbReference type="PROSITE" id="PS00109">
    <property type="entry name" value="PROTEIN_KINASE_TYR"/>
    <property type="match status" value="1"/>
</dbReference>
<feature type="domain" description="Fungal-type protein kinase" evidence="2">
    <location>
        <begin position="472"/>
        <end position="580"/>
    </location>
</feature>
<feature type="compositionally biased region" description="Basic and acidic residues" evidence="1">
    <location>
        <begin position="225"/>
        <end position="238"/>
    </location>
</feature>
<dbReference type="Pfam" id="PF17667">
    <property type="entry name" value="Pkinase_fungal"/>
    <property type="match status" value="2"/>
</dbReference>
<feature type="domain" description="Fungal-type protein kinase" evidence="2">
    <location>
        <begin position="257"/>
        <end position="422"/>
    </location>
</feature>
<comment type="caution">
    <text evidence="3">The sequence shown here is derived from an EMBL/GenBank/DDBJ whole genome shotgun (WGS) entry which is preliminary data.</text>
</comment>
<dbReference type="EMBL" id="WHUW01000041">
    <property type="protein sequence ID" value="KAF8432326.1"/>
    <property type="molecule type" value="Genomic_DNA"/>
</dbReference>
<dbReference type="InterPro" id="IPR011009">
    <property type="entry name" value="Kinase-like_dom_sf"/>
</dbReference>
<dbReference type="AlphaFoldDB" id="A0AAD4BIX4"/>
<gene>
    <name evidence="3" type="ORF">L210DRAFT_3558601</name>
</gene>
<dbReference type="PANTHER" id="PTHR38248:SF2">
    <property type="entry name" value="FUNK1 11"/>
    <property type="match status" value="1"/>
</dbReference>
<name>A0AAD4BIX4_BOLED</name>
<dbReference type="GO" id="GO:0004672">
    <property type="term" value="F:protein kinase activity"/>
    <property type="evidence" value="ECO:0007669"/>
    <property type="project" value="InterPro"/>
</dbReference>
<evidence type="ECO:0000259" key="2">
    <source>
        <dbReference type="Pfam" id="PF17667"/>
    </source>
</evidence>
<reference evidence="3" key="2">
    <citation type="journal article" date="2020" name="Nat. Commun.">
        <title>Large-scale genome sequencing of mycorrhizal fungi provides insights into the early evolution of symbiotic traits.</title>
        <authorList>
            <person name="Miyauchi S."/>
            <person name="Kiss E."/>
            <person name="Kuo A."/>
            <person name="Drula E."/>
            <person name="Kohler A."/>
            <person name="Sanchez-Garcia M."/>
            <person name="Morin E."/>
            <person name="Andreopoulos B."/>
            <person name="Barry K.W."/>
            <person name="Bonito G."/>
            <person name="Buee M."/>
            <person name="Carver A."/>
            <person name="Chen C."/>
            <person name="Cichocki N."/>
            <person name="Clum A."/>
            <person name="Culley D."/>
            <person name="Crous P.W."/>
            <person name="Fauchery L."/>
            <person name="Girlanda M."/>
            <person name="Hayes R.D."/>
            <person name="Keri Z."/>
            <person name="LaButti K."/>
            <person name="Lipzen A."/>
            <person name="Lombard V."/>
            <person name="Magnuson J."/>
            <person name="Maillard F."/>
            <person name="Murat C."/>
            <person name="Nolan M."/>
            <person name="Ohm R.A."/>
            <person name="Pangilinan J."/>
            <person name="Pereira M.F."/>
            <person name="Perotto S."/>
            <person name="Peter M."/>
            <person name="Pfister S."/>
            <person name="Riley R."/>
            <person name="Sitrit Y."/>
            <person name="Stielow J.B."/>
            <person name="Szollosi G."/>
            <person name="Zifcakova L."/>
            <person name="Stursova M."/>
            <person name="Spatafora J.W."/>
            <person name="Tedersoo L."/>
            <person name="Vaario L.M."/>
            <person name="Yamada A."/>
            <person name="Yan M."/>
            <person name="Wang P."/>
            <person name="Xu J."/>
            <person name="Bruns T."/>
            <person name="Baldrian P."/>
            <person name="Vilgalys R."/>
            <person name="Dunand C."/>
            <person name="Henrissat B."/>
            <person name="Grigoriev I.V."/>
            <person name="Hibbett D."/>
            <person name="Nagy L.G."/>
            <person name="Martin F.M."/>
        </authorList>
    </citation>
    <scope>NUCLEOTIDE SEQUENCE</scope>
    <source>
        <strain evidence="3">BED1</strain>
    </source>
</reference>
<protein>
    <recommendedName>
        <fullName evidence="2">Fungal-type protein kinase domain-containing protein</fullName>
    </recommendedName>
</protein>
<reference evidence="3" key="1">
    <citation type="submission" date="2019-10" db="EMBL/GenBank/DDBJ databases">
        <authorList>
            <consortium name="DOE Joint Genome Institute"/>
            <person name="Kuo A."/>
            <person name="Miyauchi S."/>
            <person name="Kiss E."/>
            <person name="Drula E."/>
            <person name="Kohler A."/>
            <person name="Sanchez-Garcia M."/>
            <person name="Andreopoulos B."/>
            <person name="Barry K.W."/>
            <person name="Bonito G."/>
            <person name="Buee M."/>
            <person name="Carver A."/>
            <person name="Chen C."/>
            <person name="Cichocki N."/>
            <person name="Clum A."/>
            <person name="Culley D."/>
            <person name="Crous P.W."/>
            <person name="Fauchery L."/>
            <person name="Girlanda M."/>
            <person name="Hayes R."/>
            <person name="Keri Z."/>
            <person name="LaButti K."/>
            <person name="Lipzen A."/>
            <person name="Lombard V."/>
            <person name="Magnuson J."/>
            <person name="Maillard F."/>
            <person name="Morin E."/>
            <person name="Murat C."/>
            <person name="Nolan M."/>
            <person name="Ohm R."/>
            <person name="Pangilinan J."/>
            <person name="Pereira M."/>
            <person name="Perotto S."/>
            <person name="Peter M."/>
            <person name="Riley R."/>
            <person name="Sitrit Y."/>
            <person name="Stielow B."/>
            <person name="Szollosi G."/>
            <person name="Zifcakova L."/>
            <person name="Stursova M."/>
            <person name="Spatafora J.W."/>
            <person name="Tedersoo L."/>
            <person name="Vaario L.-M."/>
            <person name="Yamada A."/>
            <person name="Yan M."/>
            <person name="Wang P."/>
            <person name="Xu J."/>
            <person name="Bruns T."/>
            <person name="Baldrian P."/>
            <person name="Vilgalys R."/>
            <person name="Henrissat B."/>
            <person name="Grigoriev I.V."/>
            <person name="Hibbett D."/>
            <person name="Nagy L.G."/>
            <person name="Martin F.M."/>
        </authorList>
    </citation>
    <scope>NUCLEOTIDE SEQUENCE</scope>
    <source>
        <strain evidence="3">BED1</strain>
    </source>
</reference>
<feature type="region of interest" description="Disordered" evidence="1">
    <location>
        <begin position="212"/>
        <end position="252"/>
    </location>
</feature>
<accession>A0AAD4BIX4</accession>
<evidence type="ECO:0000313" key="3">
    <source>
        <dbReference type="EMBL" id="KAF8432326.1"/>
    </source>
</evidence>
<dbReference type="Gene3D" id="1.10.510.10">
    <property type="entry name" value="Transferase(Phosphotransferase) domain 1"/>
    <property type="match status" value="1"/>
</dbReference>
<evidence type="ECO:0000313" key="4">
    <source>
        <dbReference type="Proteomes" id="UP001194468"/>
    </source>
</evidence>
<dbReference type="InterPro" id="IPR008266">
    <property type="entry name" value="Tyr_kinase_AS"/>
</dbReference>